<dbReference type="Pfam" id="PF03864">
    <property type="entry name" value="Phage_cap_E"/>
    <property type="match status" value="1"/>
</dbReference>
<protein>
    <recommendedName>
        <fullName evidence="3">Phage capsid protein</fullName>
    </recommendedName>
</protein>
<dbReference type="Proteomes" id="UP000630615">
    <property type="component" value="Unassembled WGS sequence"/>
</dbReference>
<evidence type="ECO:0008006" key="3">
    <source>
        <dbReference type="Google" id="ProtNLM"/>
    </source>
</evidence>
<proteinExistence type="predicted"/>
<evidence type="ECO:0000313" key="2">
    <source>
        <dbReference type="Proteomes" id="UP000630615"/>
    </source>
</evidence>
<comment type="caution">
    <text evidence="1">The sequence shown here is derived from an EMBL/GenBank/DDBJ whole genome shotgun (WGS) entry which is preliminary data.</text>
</comment>
<evidence type="ECO:0000313" key="1">
    <source>
        <dbReference type="EMBL" id="GGC87851.1"/>
    </source>
</evidence>
<gene>
    <name evidence="1" type="ORF">GCM10011573_16860</name>
</gene>
<dbReference type="RefSeq" id="WP_088269546.1">
    <property type="nucleotide sequence ID" value="NZ_BMKI01000002.1"/>
</dbReference>
<reference evidence="2" key="1">
    <citation type="journal article" date="2019" name="Int. J. Syst. Evol. Microbiol.">
        <title>The Global Catalogue of Microorganisms (GCM) 10K type strain sequencing project: providing services to taxonomists for standard genome sequencing and annotation.</title>
        <authorList>
            <consortium name="The Broad Institute Genomics Platform"/>
            <consortium name="The Broad Institute Genome Sequencing Center for Infectious Disease"/>
            <person name="Wu L."/>
            <person name="Ma J."/>
        </authorList>
    </citation>
    <scope>NUCLEOTIDE SEQUENCE [LARGE SCALE GENOMIC DNA]</scope>
    <source>
        <strain evidence="2">CGMCC 1.15942</strain>
    </source>
</reference>
<name>A0ABQ1NZC2_9ENTE</name>
<accession>A0ABQ1NZC2</accession>
<dbReference type="InterPro" id="IPR005564">
    <property type="entry name" value="Major_capsid_GpE"/>
</dbReference>
<organism evidence="1 2">
    <name type="scientific">Enterococcus wangshanyuanii</name>
    <dbReference type="NCBI Taxonomy" id="2005703"/>
    <lineage>
        <taxon>Bacteria</taxon>
        <taxon>Bacillati</taxon>
        <taxon>Bacillota</taxon>
        <taxon>Bacilli</taxon>
        <taxon>Lactobacillales</taxon>
        <taxon>Enterococcaceae</taxon>
        <taxon>Enterococcus</taxon>
    </lineage>
</organism>
<sequence length="362" mass="40098">MKTKKLKMNLQLFATSIYDLVTAPETAAYWETKQKFQPPFLGEELFPSVKQLGTEIKWAKGGTGAPKMLKPSGLDAPAIPRGRKEFDTVLTKLGFFKESLYIDEELRQKLNLVLASGNTVMIDTILNKIFDDNVNLINGARVSREIMRMQLLMTGQATIEGNGQKYELDYEFNQDHMANAKVSWSDTKNANPIEDISKMLDKVQLDTGERPTRAVTNLTTFNYIVANERINKSISVFGNGQVIVTNEDVLAFVQNKLKLKIAIYDQMYENEDGVATKFVPDNKFALLPGTQLGTTAFATTPEESDLMTGNTGAEVSIVDTGVAVTSMKKADPVQVETKVTMLSLPTFENMEKVGIIDAVAKA</sequence>
<keyword evidence="2" id="KW-1185">Reference proteome</keyword>
<dbReference type="Gene3D" id="3.90.1690.10">
    <property type="entry name" value="phage-related protein like domain"/>
    <property type="match status" value="1"/>
</dbReference>
<dbReference type="InterPro" id="IPR053738">
    <property type="entry name" value="Lambda_capsid_assembly"/>
</dbReference>
<dbReference type="EMBL" id="BMKI01000002">
    <property type="protein sequence ID" value="GGC87851.1"/>
    <property type="molecule type" value="Genomic_DNA"/>
</dbReference>